<reference evidence="1 2" key="1">
    <citation type="submission" date="2022-12" db="EMBL/GenBank/DDBJ databases">
        <title>Chromosome-level genome of Tegillarca granosa.</title>
        <authorList>
            <person name="Kim J."/>
        </authorList>
    </citation>
    <scope>NUCLEOTIDE SEQUENCE [LARGE SCALE GENOMIC DNA]</scope>
    <source>
        <strain evidence="1">Teg-2019</strain>
        <tissue evidence="1">Adductor muscle</tissue>
    </source>
</reference>
<accession>A0ABQ9EA80</accession>
<keyword evidence="2" id="KW-1185">Reference proteome</keyword>
<evidence type="ECO:0000313" key="2">
    <source>
        <dbReference type="Proteomes" id="UP001217089"/>
    </source>
</evidence>
<protein>
    <submittedName>
        <fullName evidence="1">Uncharacterized protein</fullName>
    </submittedName>
</protein>
<dbReference type="EMBL" id="JARBDR010000918">
    <property type="protein sequence ID" value="KAJ8302075.1"/>
    <property type="molecule type" value="Genomic_DNA"/>
</dbReference>
<gene>
    <name evidence="1" type="ORF">KUTeg_021062</name>
</gene>
<evidence type="ECO:0000313" key="1">
    <source>
        <dbReference type="EMBL" id="KAJ8302075.1"/>
    </source>
</evidence>
<organism evidence="1 2">
    <name type="scientific">Tegillarca granosa</name>
    <name type="common">Malaysian cockle</name>
    <name type="synonym">Anadara granosa</name>
    <dbReference type="NCBI Taxonomy" id="220873"/>
    <lineage>
        <taxon>Eukaryota</taxon>
        <taxon>Metazoa</taxon>
        <taxon>Spiralia</taxon>
        <taxon>Lophotrochozoa</taxon>
        <taxon>Mollusca</taxon>
        <taxon>Bivalvia</taxon>
        <taxon>Autobranchia</taxon>
        <taxon>Pteriomorphia</taxon>
        <taxon>Arcoida</taxon>
        <taxon>Arcoidea</taxon>
        <taxon>Arcidae</taxon>
        <taxon>Tegillarca</taxon>
    </lineage>
</organism>
<proteinExistence type="predicted"/>
<comment type="caution">
    <text evidence="1">The sequence shown here is derived from an EMBL/GenBank/DDBJ whole genome shotgun (WGS) entry which is preliminary data.</text>
</comment>
<sequence length="50" mass="5798">MNIFGCEIGLLCRNTVNWCDVINFLPPNNIVLSIIYLTKQTYVHAIIFRL</sequence>
<name>A0ABQ9EA80_TEGGR</name>
<dbReference type="Proteomes" id="UP001217089">
    <property type="component" value="Unassembled WGS sequence"/>
</dbReference>